<proteinExistence type="predicted"/>
<keyword evidence="3" id="KW-1185">Reference proteome</keyword>
<comment type="caution">
    <text evidence="2">The sequence shown here is derived from an EMBL/GenBank/DDBJ whole genome shotgun (WGS) entry which is preliminary data.</text>
</comment>
<feature type="region of interest" description="Disordered" evidence="1">
    <location>
        <begin position="1"/>
        <end position="54"/>
    </location>
</feature>
<evidence type="ECO:0000313" key="2">
    <source>
        <dbReference type="EMBL" id="MCT2559056.1"/>
    </source>
</evidence>
<reference evidence="2" key="1">
    <citation type="submission" date="2022-09" db="EMBL/GenBank/DDBJ databases">
        <title>The genome sequence of Tsuneonella sp. YG55.</title>
        <authorList>
            <person name="Liu Y."/>
        </authorList>
    </citation>
    <scope>NUCLEOTIDE SEQUENCE</scope>
    <source>
        <strain evidence="2">YG55</strain>
    </source>
</reference>
<dbReference type="AlphaFoldDB" id="A0A9X2W1I3"/>
<dbReference type="Proteomes" id="UP001142648">
    <property type="component" value="Unassembled WGS sequence"/>
</dbReference>
<accession>A0A9X2W1I3</accession>
<protein>
    <submittedName>
        <fullName evidence="2">Uncharacterized protein</fullName>
    </submittedName>
</protein>
<gene>
    <name evidence="2" type="ORF">N0B51_08690</name>
</gene>
<feature type="compositionally biased region" description="Basic and acidic residues" evidence="1">
    <location>
        <begin position="1"/>
        <end position="22"/>
    </location>
</feature>
<name>A0A9X2W1I3_9SPHN</name>
<feature type="compositionally biased region" description="Polar residues" evidence="1">
    <location>
        <begin position="45"/>
        <end position="54"/>
    </location>
</feature>
<organism evidence="2 3">
    <name type="scientific">Tsuneonella litorea</name>
    <dbReference type="NCBI Taxonomy" id="2976475"/>
    <lineage>
        <taxon>Bacteria</taxon>
        <taxon>Pseudomonadati</taxon>
        <taxon>Pseudomonadota</taxon>
        <taxon>Alphaproteobacteria</taxon>
        <taxon>Sphingomonadales</taxon>
        <taxon>Erythrobacteraceae</taxon>
        <taxon>Tsuneonella</taxon>
    </lineage>
</organism>
<sequence length="54" mass="5664">MSDIKQRPDAAPKEQSGEEKGPIKGPQRTGDVTQEKDTARGSGPATRNASGNRG</sequence>
<evidence type="ECO:0000256" key="1">
    <source>
        <dbReference type="SAM" id="MobiDB-lite"/>
    </source>
</evidence>
<dbReference type="RefSeq" id="WP_259961927.1">
    <property type="nucleotide sequence ID" value="NZ_JAOAMV010000004.1"/>
</dbReference>
<evidence type="ECO:0000313" key="3">
    <source>
        <dbReference type="Proteomes" id="UP001142648"/>
    </source>
</evidence>
<dbReference type="EMBL" id="JAOAMV010000004">
    <property type="protein sequence ID" value="MCT2559056.1"/>
    <property type="molecule type" value="Genomic_DNA"/>
</dbReference>